<protein>
    <recommendedName>
        <fullName evidence="4">Ammonia monooxygenase</fullName>
    </recommendedName>
</protein>
<dbReference type="STRING" id="641238.SAMN04490244_11387"/>
<feature type="transmembrane region" description="Helical" evidence="1">
    <location>
        <begin position="322"/>
        <end position="343"/>
    </location>
</feature>
<evidence type="ECO:0008006" key="4">
    <source>
        <dbReference type="Google" id="ProtNLM"/>
    </source>
</evidence>
<reference evidence="2 3" key="1">
    <citation type="submission" date="2016-10" db="EMBL/GenBank/DDBJ databases">
        <authorList>
            <person name="de Groot N.N."/>
        </authorList>
    </citation>
    <scope>NUCLEOTIDE SEQUENCE [LARGE SCALE GENOMIC DNA]</scope>
    <source>
        <strain evidence="2 3">DSM 23042</strain>
    </source>
</reference>
<gene>
    <name evidence="2" type="ORF">SAMN04490244_11387</name>
</gene>
<feature type="transmembrane region" description="Helical" evidence="1">
    <location>
        <begin position="89"/>
        <end position="106"/>
    </location>
</feature>
<name>A0A1H9WWK4_9RHOB</name>
<keyword evidence="3" id="KW-1185">Reference proteome</keyword>
<dbReference type="EMBL" id="FOGU01000013">
    <property type="protein sequence ID" value="SES37793.1"/>
    <property type="molecule type" value="Genomic_DNA"/>
</dbReference>
<keyword evidence="1" id="KW-0812">Transmembrane</keyword>
<dbReference type="InterPro" id="IPR007820">
    <property type="entry name" value="AbrB_fam"/>
</dbReference>
<dbReference type="Pfam" id="PF05145">
    <property type="entry name" value="AbrB"/>
    <property type="match status" value="1"/>
</dbReference>
<dbReference type="PIRSF" id="PIRSF038991">
    <property type="entry name" value="Protein_AbrB"/>
    <property type="match status" value="1"/>
</dbReference>
<dbReference type="Proteomes" id="UP000198885">
    <property type="component" value="Unassembled WGS sequence"/>
</dbReference>
<dbReference type="PANTHER" id="PTHR38457:SF1">
    <property type="entry name" value="REGULATOR ABRB-RELATED"/>
    <property type="match status" value="1"/>
</dbReference>
<keyword evidence="1" id="KW-0472">Membrane</keyword>
<feature type="transmembrane region" description="Helical" evidence="1">
    <location>
        <begin position="235"/>
        <end position="253"/>
    </location>
</feature>
<evidence type="ECO:0000313" key="3">
    <source>
        <dbReference type="Proteomes" id="UP000198885"/>
    </source>
</evidence>
<dbReference type="GO" id="GO:0010468">
    <property type="term" value="P:regulation of gene expression"/>
    <property type="evidence" value="ECO:0007669"/>
    <property type="project" value="InterPro"/>
</dbReference>
<dbReference type="RefSeq" id="WP_177190522.1">
    <property type="nucleotide sequence ID" value="NZ_FOGU01000013.1"/>
</dbReference>
<dbReference type="InterPro" id="IPR017516">
    <property type="entry name" value="AbrB_dup"/>
</dbReference>
<dbReference type="PANTHER" id="PTHR38457">
    <property type="entry name" value="REGULATOR ABRB-RELATED"/>
    <property type="match status" value="1"/>
</dbReference>
<proteinExistence type="predicted"/>
<sequence length="349" mass="36216">MPDRFESALRATRVAVLTLLVGGVGAAVFRALGFPAPFLAGPAVTVTTAILLGVRLAIPVPLGNACFLLLGIGIGSTVTPEVLQAAVTWPVSFVVMTMTLLTSLVANRTLLHRAFGFDPFSAMLAATPGHLSYVMGLSTELGSDVSRIAIVQSMRVLFLTVLVPALLALWGVEGDAVTTPTAPMTPLSALMLAAVSVAAAWGLARLNVPAAWLLGGMFVSGAAHATELAPGQLPSWLTLAAFTVMGSLIGTRFRGQSLVELRRNLLAGIGVTLVSCGVAAIGALMVARILDLSPALLLISFAPGGVEVMAAMSVQIGVEPTFVAAHHVFRLLILTAIIPLLFFRGRNRP</sequence>
<feature type="transmembrane region" description="Helical" evidence="1">
    <location>
        <begin position="265"/>
        <end position="290"/>
    </location>
</feature>
<accession>A0A1H9WWK4</accession>
<dbReference type="AlphaFoldDB" id="A0A1H9WWK4"/>
<dbReference type="NCBIfam" id="TIGR03082">
    <property type="entry name" value="Gneg_AbrB_dup"/>
    <property type="match status" value="2"/>
</dbReference>
<evidence type="ECO:0000256" key="1">
    <source>
        <dbReference type="SAM" id="Phobius"/>
    </source>
</evidence>
<evidence type="ECO:0000313" key="2">
    <source>
        <dbReference type="EMBL" id="SES37793.1"/>
    </source>
</evidence>
<feature type="transmembrane region" description="Helical" evidence="1">
    <location>
        <begin position="184"/>
        <end position="204"/>
    </location>
</feature>
<organism evidence="2 3">
    <name type="scientific">Tranquillimonas rosea</name>
    <dbReference type="NCBI Taxonomy" id="641238"/>
    <lineage>
        <taxon>Bacteria</taxon>
        <taxon>Pseudomonadati</taxon>
        <taxon>Pseudomonadota</taxon>
        <taxon>Alphaproteobacteria</taxon>
        <taxon>Rhodobacterales</taxon>
        <taxon>Roseobacteraceae</taxon>
        <taxon>Tranquillimonas</taxon>
    </lineage>
</organism>
<feature type="transmembrane region" description="Helical" evidence="1">
    <location>
        <begin position="211"/>
        <end position="229"/>
    </location>
</feature>
<keyword evidence="1" id="KW-1133">Transmembrane helix</keyword>
<feature type="transmembrane region" description="Helical" evidence="1">
    <location>
        <begin position="156"/>
        <end position="172"/>
    </location>
</feature>
<feature type="transmembrane region" description="Helical" evidence="1">
    <location>
        <begin position="12"/>
        <end position="32"/>
    </location>
</feature>
<dbReference type="GO" id="GO:0016020">
    <property type="term" value="C:membrane"/>
    <property type="evidence" value="ECO:0007669"/>
    <property type="project" value="InterPro"/>
</dbReference>